<dbReference type="Proteomes" id="UP000032300">
    <property type="component" value="Chromosome"/>
</dbReference>
<organism evidence="2 3">
    <name type="scientific">Sphingomonas hengshuiensis</name>
    <dbReference type="NCBI Taxonomy" id="1609977"/>
    <lineage>
        <taxon>Bacteria</taxon>
        <taxon>Pseudomonadati</taxon>
        <taxon>Pseudomonadota</taxon>
        <taxon>Alphaproteobacteria</taxon>
        <taxon>Sphingomonadales</taxon>
        <taxon>Sphingomonadaceae</taxon>
        <taxon>Sphingomonas</taxon>
    </lineage>
</organism>
<dbReference type="Gene3D" id="3.90.960.10">
    <property type="entry name" value="YbaK/aminoacyl-tRNA synthetase-associated domain"/>
    <property type="match status" value="1"/>
</dbReference>
<accession>A0A7U5BEE4</accession>
<dbReference type="KEGG" id="sphi:TS85_01100"/>
<dbReference type="AlphaFoldDB" id="A0A7U5BEE4"/>
<reference evidence="2 3" key="2">
    <citation type="submission" date="2015-02" db="EMBL/GenBank/DDBJ databases">
        <title>The complete genome of Sphingomonas hengshuiensis sp. WHSC-8 isolated from soil of Hengshui Lake.</title>
        <authorList>
            <person name="Wei S."/>
            <person name="Guo J."/>
            <person name="Su C."/>
            <person name="Wu R."/>
            <person name="Zhang Z."/>
            <person name="Liang K."/>
            <person name="Li H."/>
            <person name="Wang T."/>
            <person name="Liu H."/>
            <person name="Zhang C."/>
            <person name="Li Z."/>
            <person name="Wang Q."/>
            <person name="Meng J."/>
        </authorList>
    </citation>
    <scope>NUCLEOTIDE SEQUENCE [LARGE SCALE GENOMIC DNA]</scope>
    <source>
        <strain evidence="2 3">WHSC-8</strain>
    </source>
</reference>
<feature type="domain" description="YbaK/aminoacyl-tRNA synthetase-associated" evidence="1">
    <location>
        <begin position="25"/>
        <end position="139"/>
    </location>
</feature>
<dbReference type="InterPro" id="IPR036754">
    <property type="entry name" value="YbaK/aa-tRNA-synt-asso_dom_sf"/>
</dbReference>
<dbReference type="GO" id="GO:0002161">
    <property type="term" value="F:aminoacyl-tRNA deacylase activity"/>
    <property type="evidence" value="ECO:0007669"/>
    <property type="project" value="InterPro"/>
</dbReference>
<gene>
    <name evidence="2" type="ORF">TS85_01100</name>
</gene>
<dbReference type="OrthoDB" id="9798760at2"/>
<reference evidence="2 3" key="1">
    <citation type="journal article" date="2015" name="Int. J. Syst. Evol. Microbiol.">
        <title>Sphingomonas hengshuiensis sp. nov., isolated from lake wetland.</title>
        <authorList>
            <person name="Wei S."/>
            <person name="Wang T."/>
            <person name="Liu H."/>
            <person name="Zhang C."/>
            <person name="Guo J."/>
            <person name="Wang Q."/>
            <person name="Liang K."/>
            <person name="Zhang Z."/>
        </authorList>
    </citation>
    <scope>NUCLEOTIDE SEQUENCE [LARGE SCALE GENOMIC DNA]</scope>
    <source>
        <strain evidence="2 3">WHSC-8</strain>
    </source>
</reference>
<dbReference type="EMBL" id="CP010836">
    <property type="protein sequence ID" value="AJP70719.1"/>
    <property type="molecule type" value="Genomic_DNA"/>
</dbReference>
<dbReference type="InterPro" id="IPR007214">
    <property type="entry name" value="YbaK/aa-tRNA-synth-assoc-dom"/>
</dbReference>
<dbReference type="SUPFAM" id="SSF55826">
    <property type="entry name" value="YbaK/ProRS associated domain"/>
    <property type="match status" value="1"/>
</dbReference>
<dbReference type="CDD" id="cd04333">
    <property type="entry name" value="ProX_deacylase"/>
    <property type="match status" value="1"/>
</dbReference>
<dbReference type="RefSeq" id="WP_044329887.1">
    <property type="nucleotide sequence ID" value="NZ_CP010836.1"/>
</dbReference>
<protein>
    <submittedName>
        <fullName evidence="2">Prolyl-tRNA synthetase</fullName>
    </submittedName>
</protein>
<evidence type="ECO:0000313" key="2">
    <source>
        <dbReference type="EMBL" id="AJP70719.1"/>
    </source>
</evidence>
<evidence type="ECO:0000259" key="1">
    <source>
        <dbReference type="Pfam" id="PF04073"/>
    </source>
</evidence>
<dbReference type="PANTHER" id="PTHR30411">
    <property type="entry name" value="CYTOPLASMIC PROTEIN"/>
    <property type="match status" value="1"/>
</dbReference>
<dbReference type="PANTHER" id="PTHR30411:SF1">
    <property type="entry name" value="CYTOPLASMIC PROTEIN"/>
    <property type="match status" value="1"/>
</dbReference>
<dbReference type="Pfam" id="PF04073">
    <property type="entry name" value="tRNA_edit"/>
    <property type="match status" value="1"/>
</dbReference>
<keyword evidence="3" id="KW-1185">Reference proteome</keyword>
<dbReference type="GO" id="GO:0004812">
    <property type="term" value="F:aminoacyl-tRNA ligase activity"/>
    <property type="evidence" value="ECO:0007669"/>
    <property type="project" value="UniProtKB-KW"/>
</dbReference>
<keyword evidence="2" id="KW-0436">Ligase</keyword>
<proteinExistence type="predicted"/>
<keyword evidence="2" id="KW-0030">Aminoacyl-tRNA synthetase</keyword>
<evidence type="ECO:0000313" key="3">
    <source>
        <dbReference type="Proteomes" id="UP000032300"/>
    </source>
</evidence>
<name>A0A7U5BEE4_9SPHN</name>
<sequence>MTIETVRAWLADHAPDLTIIDQGASTATVAEAAAALGVAPARIAKTLALRVDEQVLLVVARGDARIDNAKSKAAFGGRPRMVAAEEALTLTGHPVGGVCPFGLATPLPVYCDVSLRAFTSVFPAAGSLTSSVEIAPERLAVLVSAHWVDVCRLPEEPAL</sequence>